<feature type="region of interest" description="Disordered" evidence="7">
    <location>
        <begin position="497"/>
        <end position="540"/>
    </location>
</feature>
<dbReference type="PANTHER" id="PTHR35779">
    <property type="entry name" value="PH-RESPONSE REGULATOR PROTEIN PALH/RIM21"/>
    <property type="match status" value="1"/>
</dbReference>
<dbReference type="AlphaFoldDB" id="A0AA35NER3"/>
<sequence>MDLWRHGTEGLNTYKSCHQMELGSGMLIQLPLYENSAVYADHITFRSFCCERFPVYVSTVLRNNSPYKYLNEVSKDWQTFIQVSDYVGGSAEYAIYALILSITSNFVITVFVTVICCINISGRAYKRILQLLRVASLLASLNLTIFITKVLRGLEKEHNLYGIVRAHSIMHIFSDDMTFVVLDFLSTLMFQFCQVGIVIRLFQRAQEKRIIFFVGVILTMTANILWVVPPFTDHSTRHRNDWQILRPFVYLFRIAIATSYASIVIYHIWQKKKLWFKFNQMGLLTLLTVLVVLLLPGFFLADVSNLWISELGEVFNTTCYVTSTVITWEWLDRLNVLERKEEAQSILGRPIFEEEQQDYKFAKYALKVQNALTRRESPGASMDLNDTSNNSEVCDLQTISRYDPEDQMLEGRSIDQMHFNDKGTYRDQALKKLSYTRDKILYFTDQIVQKSVGHNNNSSSSKSEKVKQRKAMVRKRLGLDQNGVYIYSTKEVIFNSDQDEDVEDEDVENEDEKTENKNVNDNQNNDSTVATFTSNNINHF</sequence>
<evidence type="ECO:0000256" key="5">
    <source>
        <dbReference type="ARBA" id="ARBA00038109"/>
    </source>
</evidence>
<dbReference type="RefSeq" id="XP_056078954.1">
    <property type="nucleotide sequence ID" value="XM_056225102.1"/>
</dbReference>
<protein>
    <recommendedName>
        <fullName evidence="6">pH-response regulator protein palH/RIM21</fullName>
    </recommendedName>
</protein>
<feature type="transmembrane region" description="Helical" evidence="8">
    <location>
        <begin position="248"/>
        <end position="269"/>
    </location>
</feature>
<evidence type="ECO:0000256" key="8">
    <source>
        <dbReference type="SAM" id="Phobius"/>
    </source>
</evidence>
<dbReference type="Proteomes" id="UP001161438">
    <property type="component" value="Chromosome 14"/>
</dbReference>
<organism evidence="9 10">
    <name type="scientific">Saccharomyces mikatae IFO 1815</name>
    <dbReference type="NCBI Taxonomy" id="226126"/>
    <lineage>
        <taxon>Eukaryota</taxon>
        <taxon>Fungi</taxon>
        <taxon>Dikarya</taxon>
        <taxon>Ascomycota</taxon>
        <taxon>Saccharomycotina</taxon>
        <taxon>Saccharomycetes</taxon>
        <taxon>Saccharomycetales</taxon>
        <taxon>Saccharomycetaceae</taxon>
        <taxon>Saccharomyces</taxon>
    </lineage>
</organism>
<comment type="subcellular location">
    <subcellularLocation>
        <location evidence="1">Membrane</location>
        <topology evidence="1">Multi-pass membrane protein</topology>
    </subcellularLocation>
</comment>
<dbReference type="Pfam" id="PF08733">
    <property type="entry name" value="PalH"/>
    <property type="match status" value="1"/>
</dbReference>
<keyword evidence="3 8" id="KW-1133">Transmembrane helix</keyword>
<dbReference type="InterPro" id="IPR014844">
    <property type="entry name" value="PalH"/>
</dbReference>
<accession>A0AA35NER3</accession>
<evidence type="ECO:0000256" key="4">
    <source>
        <dbReference type="ARBA" id="ARBA00023136"/>
    </source>
</evidence>
<evidence type="ECO:0000256" key="2">
    <source>
        <dbReference type="ARBA" id="ARBA00022692"/>
    </source>
</evidence>
<feature type="region of interest" description="Disordered" evidence="7">
    <location>
        <begin position="452"/>
        <end position="472"/>
    </location>
</feature>
<evidence type="ECO:0000256" key="6">
    <source>
        <dbReference type="ARBA" id="ARBA00040155"/>
    </source>
</evidence>
<feature type="transmembrane region" description="Helical" evidence="8">
    <location>
        <begin position="131"/>
        <end position="151"/>
    </location>
</feature>
<name>A0AA35NER3_SACMI</name>
<evidence type="ECO:0000256" key="7">
    <source>
        <dbReference type="SAM" id="MobiDB-lite"/>
    </source>
</evidence>
<keyword evidence="2 8" id="KW-0812">Transmembrane</keyword>
<gene>
    <name evidence="9" type="primary">SMKI14G0410</name>
    <name evidence="9" type="ORF">SMKI_14G0410</name>
</gene>
<evidence type="ECO:0000313" key="10">
    <source>
        <dbReference type="Proteomes" id="UP001161438"/>
    </source>
</evidence>
<evidence type="ECO:0000313" key="9">
    <source>
        <dbReference type="EMBL" id="CAI4035834.1"/>
    </source>
</evidence>
<evidence type="ECO:0000256" key="3">
    <source>
        <dbReference type="ARBA" id="ARBA00022989"/>
    </source>
</evidence>
<keyword evidence="10" id="KW-1185">Reference proteome</keyword>
<evidence type="ECO:0000256" key="1">
    <source>
        <dbReference type="ARBA" id="ARBA00004141"/>
    </source>
</evidence>
<feature type="compositionally biased region" description="Polar residues" evidence="7">
    <location>
        <begin position="526"/>
        <end position="540"/>
    </location>
</feature>
<feature type="compositionally biased region" description="Acidic residues" evidence="7">
    <location>
        <begin position="497"/>
        <end position="513"/>
    </location>
</feature>
<feature type="transmembrane region" description="Helical" evidence="8">
    <location>
        <begin position="93"/>
        <end position="119"/>
    </location>
</feature>
<proteinExistence type="inferred from homology"/>
<dbReference type="GO" id="GO:0005886">
    <property type="term" value="C:plasma membrane"/>
    <property type="evidence" value="ECO:0007669"/>
    <property type="project" value="TreeGrafter"/>
</dbReference>
<feature type="transmembrane region" description="Helical" evidence="8">
    <location>
        <begin position="281"/>
        <end position="301"/>
    </location>
</feature>
<keyword evidence="4 8" id="KW-0472">Membrane</keyword>
<feature type="transmembrane region" description="Helical" evidence="8">
    <location>
        <begin position="177"/>
        <end position="198"/>
    </location>
</feature>
<dbReference type="GeneID" id="80920722"/>
<reference evidence="9" key="1">
    <citation type="submission" date="2022-10" db="EMBL/GenBank/DDBJ databases">
        <authorList>
            <person name="Byrne P K."/>
        </authorList>
    </citation>
    <scope>NUCLEOTIDE SEQUENCE</scope>
    <source>
        <strain evidence="9">IFO1815</strain>
    </source>
</reference>
<feature type="transmembrane region" description="Helical" evidence="8">
    <location>
        <begin position="210"/>
        <end position="228"/>
    </location>
</feature>
<dbReference type="PANTHER" id="PTHR35779:SF1">
    <property type="entry name" value="PH-RESPONSE REGULATOR PROTEIN PALH_RIM21"/>
    <property type="match status" value="1"/>
</dbReference>
<dbReference type="GO" id="GO:0071467">
    <property type="term" value="P:cellular response to pH"/>
    <property type="evidence" value="ECO:0007669"/>
    <property type="project" value="TreeGrafter"/>
</dbReference>
<dbReference type="EMBL" id="OX365770">
    <property type="protein sequence ID" value="CAI4035834.1"/>
    <property type="molecule type" value="Genomic_DNA"/>
</dbReference>
<comment type="similarity">
    <text evidence="5">Belongs to the palH/RIM21 family.</text>
</comment>